<dbReference type="Proteomes" id="UP000001072">
    <property type="component" value="Unassembled WGS sequence"/>
</dbReference>
<reference evidence="2" key="1">
    <citation type="journal article" date="2011" name="Proc. Natl. Acad. Sci. U.S.A.">
        <title>Obligate biotrophy features unraveled by the genomic analysis of rust fungi.</title>
        <authorList>
            <person name="Duplessis S."/>
            <person name="Cuomo C.A."/>
            <person name="Lin Y.-C."/>
            <person name="Aerts A."/>
            <person name="Tisserant E."/>
            <person name="Veneault-Fourrey C."/>
            <person name="Joly D.L."/>
            <person name="Hacquard S."/>
            <person name="Amselem J."/>
            <person name="Cantarel B.L."/>
            <person name="Chiu R."/>
            <person name="Coutinho P.M."/>
            <person name="Feau N."/>
            <person name="Field M."/>
            <person name="Frey P."/>
            <person name="Gelhaye E."/>
            <person name="Goldberg J."/>
            <person name="Grabherr M.G."/>
            <person name="Kodira C.D."/>
            <person name="Kohler A."/>
            <person name="Kuees U."/>
            <person name="Lindquist E.A."/>
            <person name="Lucas S.M."/>
            <person name="Mago R."/>
            <person name="Mauceli E."/>
            <person name="Morin E."/>
            <person name="Murat C."/>
            <person name="Pangilinan J.L."/>
            <person name="Park R."/>
            <person name="Pearson M."/>
            <person name="Quesneville H."/>
            <person name="Rouhier N."/>
            <person name="Sakthikumar S."/>
            <person name="Salamov A.A."/>
            <person name="Schmutz J."/>
            <person name="Selles B."/>
            <person name="Shapiro H."/>
            <person name="Tanguay P."/>
            <person name="Tuskan G.A."/>
            <person name="Henrissat B."/>
            <person name="Van de Peer Y."/>
            <person name="Rouze P."/>
            <person name="Ellis J.G."/>
            <person name="Dodds P.N."/>
            <person name="Schein J.E."/>
            <person name="Zhong S."/>
            <person name="Hamelin R.C."/>
            <person name="Grigoriev I.V."/>
            <person name="Szabo L.J."/>
            <person name="Martin F."/>
        </authorList>
    </citation>
    <scope>NUCLEOTIDE SEQUENCE [LARGE SCALE GENOMIC DNA]</scope>
    <source>
        <strain evidence="2">98AG31 / pathotype 3-4-7</strain>
    </source>
</reference>
<dbReference type="KEGG" id="mlr:MELLADRAFT_65072"/>
<dbReference type="VEuPathDB" id="FungiDB:MELLADRAFT_65072"/>
<dbReference type="HOGENOM" id="CLU_994263_0_0_1"/>
<dbReference type="GeneID" id="18930376"/>
<evidence type="ECO:0000313" key="1">
    <source>
        <dbReference type="EMBL" id="EGG04071.1"/>
    </source>
</evidence>
<sequence length="280" mass="30683">MSLNDDGFVVHHGTIETSGVGNAGIRSTDVNLITTKSTASRIKVGNLYTMKCKLIASNDAKPDYLHVDDSTCVNHGPMAEVSENFLNTTIDKVSFTTRGMVMAIETMPPTLPGASDGCMITLQSTDIDPTSRRPVMWMTKHHLERMPTLQSAKSMRQIGAIVYVSGNITGYDVESSIWISKVFFASCMLNVTMIKLVLTQVNVMQSCRGRLRNHKVRHGLSPIPEEGIKDVIGKQEIGVCNKRTSRQAFTSVVRVGGPQDVFPDDVSSRKKQKGCGDDTM</sequence>
<keyword evidence="2" id="KW-1185">Reference proteome</keyword>
<evidence type="ECO:0000313" key="2">
    <source>
        <dbReference type="Proteomes" id="UP000001072"/>
    </source>
</evidence>
<protein>
    <submittedName>
        <fullName evidence="1">Uncharacterized protein</fullName>
    </submittedName>
</protein>
<dbReference type="EMBL" id="GL883120">
    <property type="protein sequence ID" value="EGG04071.1"/>
    <property type="molecule type" value="Genomic_DNA"/>
</dbReference>
<gene>
    <name evidence="1" type="ORF">MELLADRAFT_65072</name>
</gene>
<name>F4RTW0_MELLP</name>
<dbReference type="AlphaFoldDB" id="F4RTW0"/>
<dbReference type="RefSeq" id="XP_007412532.1">
    <property type="nucleotide sequence ID" value="XM_007412470.1"/>
</dbReference>
<organism evidence="2">
    <name type="scientific">Melampsora larici-populina (strain 98AG31 / pathotype 3-4-7)</name>
    <name type="common">Poplar leaf rust fungus</name>
    <dbReference type="NCBI Taxonomy" id="747676"/>
    <lineage>
        <taxon>Eukaryota</taxon>
        <taxon>Fungi</taxon>
        <taxon>Dikarya</taxon>
        <taxon>Basidiomycota</taxon>
        <taxon>Pucciniomycotina</taxon>
        <taxon>Pucciniomycetes</taxon>
        <taxon>Pucciniales</taxon>
        <taxon>Melampsoraceae</taxon>
        <taxon>Melampsora</taxon>
    </lineage>
</organism>
<proteinExistence type="predicted"/>
<accession>F4RTW0</accession>
<dbReference type="InParanoid" id="F4RTW0"/>